<keyword evidence="2" id="KW-1185">Reference proteome</keyword>
<evidence type="ECO:0000313" key="1">
    <source>
        <dbReference type="EMBL" id="GAA2846674.1"/>
    </source>
</evidence>
<organism evidence="1 2">
    <name type="scientific">Streptosporangium fragile</name>
    <dbReference type="NCBI Taxonomy" id="46186"/>
    <lineage>
        <taxon>Bacteria</taxon>
        <taxon>Bacillati</taxon>
        <taxon>Actinomycetota</taxon>
        <taxon>Actinomycetes</taxon>
        <taxon>Streptosporangiales</taxon>
        <taxon>Streptosporangiaceae</taxon>
        <taxon>Streptosporangium</taxon>
    </lineage>
</organism>
<protein>
    <submittedName>
        <fullName evidence="1">Uncharacterized protein</fullName>
    </submittedName>
</protein>
<dbReference type="EMBL" id="BAAAVI010000001">
    <property type="protein sequence ID" value="GAA2846674.1"/>
    <property type="molecule type" value="Genomic_DNA"/>
</dbReference>
<evidence type="ECO:0000313" key="2">
    <source>
        <dbReference type="Proteomes" id="UP001500831"/>
    </source>
</evidence>
<gene>
    <name evidence="1" type="ORF">GCM10010517_03430</name>
</gene>
<dbReference type="RefSeq" id="WP_344967005.1">
    <property type="nucleotide sequence ID" value="NZ_BAAAVI010000001.1"/>
</dbReference>
<name>A0ABP6I685_9ACTN</name>
<comment type="caution">
    <text evidence="1">The sequence shown here is derived from an EMBL/GenBank/DDBJ whole genome shotgun (WGS) entry which is preliminary data.</text>
</comment>
<accession>A0ABP6I685</accession>
<proteinExistence type="predicted"/>
<reference evidence="2" key="1">
    <citation type="journal article" date="2019" name="Int. J. Syst. Evol. Microbiol.">
        <title>The Global Catalogue of Microorganisms (GCM) 10K type strain sequencing project: providing services to taxonomists for standard genome sequencing and annotation.</title>
        <authorList>
            <consortium name="The Broad Institute Genomics Platform"/>
            <consortium name="The Broad Institute Genome Sequencing Center for Infectious Disease"/>
            <person name="Wu L."/>
            <person name="Ma J."/>
        </authorList>
    </citation>
    <scope>NUCLEOTIDE SEQUENCE [LARGE SCALE GENOMIC DNA]</scope>
    <source>
        <strain evidence="2">JCM 6242</strain>
    </source>
</reference>
<sequence>MSTDTDRRTAFITGLRDLAAFLEANPELPAPKASTLVTYFPDHATDAEMCAEIDRIAALCGTGIDADFLPYGHYVTTLSFGPVRYEATAILADARARHDALMSYHGCVTPDTNQTTAA</sequence>
<dbReference type="Proteomes" id="UP001500831">
    <property type="component" value="Unassembled WGS sequence"/>
</dbReference>